<keyword evidence="1 2" id="KW-0732">Signal</keyword>
<organism evidence="5 6">
    <name type="scientific">Methylobacterium soli</name>
    <dbReference type="NCBI Taxonomy" id="553447"/>
    <lineage>
        <taxon>Bacteria</taxon>
        <taxon>Pseudomonadati</taxon>
        <taxon>Pseudomonadota</taxon>
        <taxon>Alphaproteobacteria</taxon>
        <taxon>Hyphomicrobiales</taxon>
        <taxon>Methylobacteriaceae</taxon>
        <taxon>Methylobacterium</taxon>
    </lineage>
</organism>
<dbReference type="InterPro" id="IPR013425">
    <property type="entry name" value="Autotrns_rpt"/>
</dbReference>
<feature type="domain" description="DUF4214" evidence="3">
    <location>
        <begin position="511"/>
        <end position="576"/>
    </location>
</feature>
<dbReference type="SUPFAM" id="SSF51126">
    <property type="entry name" value="Pectin lyase-like"/>
    <property type="match status" value="1"/>
</dbReference>
<feature type="domain" description="DUF4214" evidence="3">
    <location>
        <begin position="640"/>
        <end position="708"/>
    </location>
</feature>
<dbReference type="InterPro" id="IPR013783">
    <property type="entry name" value="Ig-like_fold"/>
</dbReference>
<feature type="domain" description="Bacterial Ig-like" evidence="4">
    <location>
        <begin position="107"/>
        <end position="149"/>
    </location>
</feature>
<dbReference type="OrthoDB" id="7975253at2"/>
<dbReference type="InterPro" id="IPR044016">
    <property type="entry name" value="Big_13"/>
</dbReference>
<evidence type="ECO:0000259" key="4">
    <source>
        <dbReference type="Pfam" id="PF19077"/>
    </source>
</evidence>
<dbReference type="NCBIfam" id="TIGR02601">
    <property type="entry name" value="autotrns_rpt"/>
    <property type="match status" value="1"/>
</dbReference>
<dbReference type="Pfam" id="PF13946">
    <property type="entry name" value="DUF4214"/>
    <property type="match status" value="2"/>
</dbReference>
<evidence type="ECO:0000313" key="6">
    <source>
        <dbReference type="Proteomes" id="UP000474159"/>
    </source>
</evidence>
<feature type="chain" id="PRO_5026815629" evidence="2">
    <location>
        <begin position="24"/>
        <end position="720"/>
    </location>
</feature>
<sequence length="720" mass="71175">MASGLGSAAPTISLALSSGTSTAANPTGNQPLSTSPGSQAAYLNAAQFAQGFRLGGVVTGASFSTMLGVAVTFGAENKPAIEPKTVFLQADGIGGYFYAFRVDARGTAGGANASLAAALTDGTYTIQASTRDAAGIVAQTSPQTLTIDTLAPSVSIGPAGGLVTQATQTISGTVGIEDIGTTIVLQEGTVRLGTATVGAGGTWTASVTLASPGSHLITASGTDAAGNIGQAQIGYTLSLLSGGNGQNAGNGSGPAIVQNPGVGQVVTLDSQTSGSVQKGGAGTLVITGTNTYQGATTVEAGRLTVDGSIVSPVTVKNGAVLGGLGSVGAVTIEAGGVLSPGHSPGALATRDLRLAAGAVLKEELGGTGAGQFDQLTVSGGVSLGGATLDATAYAGFVSKRGDSFVFIDNDGTDAVSGTFAGLSEGASLSLGARSYQICYHGGDGNDVVLTDVTRPSDAILNLFGSVEHSTASQAGSVYALYEAVLDRAPDPLGLEGFTQALKTGMSLADIAQALLTSPEHGPQAASTTAFVESLYMHLLNRSADAGGLAFFTDALAHGVSQAQVAVQVATSAEAQAVLKPVFEAGVFVGDVSETAVARLYYGLLERAPDAAGLQSFGAVVAQGSATGGSAGALQALKSVANAMLASPEYAASHASLTNAQYVDEVFEGALGRHADTAGLSYWQDALAHGASRADVALGIAQSQEAQAHLVGNVEDGWHLV</sequence>
<protein>
    <submittedName>
        <fullName evidence="5">DUF4214 domain-containing protein</fullName>
    </submittedName>
</protein>
<evidence type="ECO:0000256" key="1">
    <source>
        <dbReference type="ARBA" id="ARBA00022729"/>
    </source>
</evidence>
<evidence type="ECO:0000259" key="3">
    <source>
        <dbReference type="Pfam" id="PF13946"/>
    </source>
</evidence>
<dbReference type="Pfam" id="PF19077">
    <property type="entry name" value="Big_13"/>
    <property type="match status" value="1"/>
</dbReference>
<gene>
    <name evidence="5" type="ORF">F6X53_13205</name>
</gene>
<proteinExistence type="predicted"/>
<comment type="caution">
    <text evidence="5">The sequence shown here is derived from an EMBL/GenBank/DDBJ whole genome shotgun (WGS) entry which is preliminary data.</text>
</comment>
<reference evidence="5 6" key="1">
    <citation type="submission" date="2019-09" db="EMBL/GenBank/DDBJ databases">
        <title>YIM 48816 draft genome.</title>
        <authorList>
            <person name="Jiang L."/>
        </authorList>
    </citation>
    <scope>NUCLEOTIDE SEQUENCE [LARGE SCALE GENOMIC DNA]</scope>
    <source>
        <strain evidence="5 6">YIM 48816</strain>
    </source>
</reference>
<keyword evidence="6" id="KW-1185">Reference proteome</keyword>
<dbReference type="Pfam" id="PF12951">
    <property type="entry name" value="PATR"/>
    <property type="match status" value="1"/>
</dbReference>
<evidence type="ECO:0000256" key="2">
    <source>
        <dbReference type="SAM" id="SignalP"/>
    </source>
</evidence>
<dbReference type="InterPro" id="IPR011050">
    <property type="entry name" value="Pectin_lyase_fold/virulence"/>
</dbReference>
<evidence type="ECO:0000313" key="5">
    <source>
        <dbReference type="EMBL" id="KAB1078952.1"/>
    </source>
</evidence>
<name>A0A6L3T2C5_9HYPH</name>
<dbReference type="InterPro" id="IPR025282">
    <property type="entry name" value="DUF4214"/>
</dbReference>
<feature type="signal peptide" evidence="2">
    <location>
        <begin position="1"/>
        <end position="23"/>
    </location>
</feature>
<dbReference type="Proteomes" id="UP000474159">
    <property type="component" value="Unassembled WGS sequence"/>
</dbReference>
<dbReference type="Gene3D" id="2.60.40.10">
    <property type="entry name" value="Immunoglobulins"/>
    <property type="match status" value="2"/>
</dbReference>
<dbReference type="InterPro" id="IPR038255">
    <property type="entry name" value="PBS_linker_sf"/>
</dbReference>
<accession>A0A6L3T2C5</accession>
<dbReference type="AlphaFoldDB" id="A0A6L3T2C5"/>
<dbReference type="EMBL" id="VZZK01000011">
    <property type="protein sequence ID" value="KAB1078952.1"/>
    <property type="molecule type" value="Genomic_DNA"/>
</dbReference>
<dbReference type="Gene3D" id="1.10.3130.20">
    <property type="entry name" value="Phycobilisome linker domain"/>
    <property type="match status" value="2"/>
</dbReference>